<name>A0A9N9IVE0_9GLOM</name>
<organism evidence="2 3">
    <name type="scientific">Ambispora leptoticha</name>
    <dbReference type="NCBI Taxonomy" id="144679"/>
    <lineage>
        <taxon>Eukaryota</taxon>
        <taxon>Fungi</taxon>
        <taxon>Fungi incertae sedis</taxon>
        <taxon>Mucoromycota</taxon>
        <taxon>Glomeromycotina</taxon>
        <taxon>Glomeromycetes</taxon>
        <taxon>Archaeosporales</taxon>
        <taxon>Ambisporaceae</taxon>
        <taxon>Ambispora</taxon>
    </lineage>
</organism>
<feature type="compositionally biased region" description="Basic residues" evidence="1">
    <location>
        <begin position="8"/>
        <end position="20"/>
    </location>
</feature>
<sequence length="63" mass="6947">LPVEKLKKTSTLKHRGGNGRPKKITVNIAKTIGQSICHDNTIISLRSLTTKLNNCDVDVSYRA</sequence>
<evidence type="ECO:0000313" key="2">
    <source>
        <dbReference type="EMBL" id="CAG8750264.1"/>
    </source>
</evidence>
<feature type="region of interest" description="Disordered" evidence="1">
    <location>
        <begin position="1"/>
        <end position="20"/>
    </location>
</feature>
<protein>
    <submittedName>
        <fullName evidence="2">6114_t:CDS:1</fullName>
    </submittedName>
</protein>
<evidence type="ECO:0000256" key="1">
    <source>
        <dbReference type="SAM" id="MobiDB-lite"/>
    </source>
</evidence>
<comment type="caution">
    <text evidence="2">The sequence shown here is derived from an EMBL/GenBank/DDBJ whole genome shotgun (WGS) entry which is preliminary data.</text>
</comment>
<reference evidence="2" key="1">
    <citation type="submission" date="2021-06" db="EMBL/GenBank/DDBJ databases">
        <authorList>
            <person name="Kallberg Y."/>
            <person name="Tangrot J."/>
            <person name="Rosling A."/>
        </authorList>
    </citation>
    <scope>NUCLEOTIDE SEQUENCE</scope>
    <source>
        <strain evidence="2">FL130A</strain>
    </source>
</reference>
<dbReference type="AlphaFoldDB" id="A0A9N9IVE0"/>
<gene>
    <name evidence="2" type="ORF">ALEPTO_LOCUS13271</name>
</gene>
<feature type="non-terminal residue" evidence="2">
    <location>
        <position position="63"/>
    </location>
</feature>
<dbReference type="OrthoDB" id="2420879at2759"/>
<evidence type="ECO:0000313" key="3">
    <source>
        <dbReference type="Proteomes" id="UP000789508"/>
    </source>
</evidence>
<dbReference type="EMBL" id="CAJVPS010040268">
    <property type="protein sequence ID" value="CAG8750264.1"/>
    <property type="molecule type" value="Genomic_DNA"/>
</dbReference>
<proteinExistence type="predicted"/>
<accession>A0A9N9IVE0</accession>
<dbReference type="Proteomes" id="UP000789508">
    <property type="component" value="Unassembled WGS sequence"/>
</dbReference>
<keyword evidence="3" id="KW-1185">Reference proteome</keyword>
<feature type="non-terminal residue" evidence="2">
    <location>
        <position position="1"/>
    </location>
</feature>